<name>A0AAJ2LJR5_9HYPH</name>
<gene>
    <name evidence="1" type="ORF">RJJ65_03600</name>
</gene>
<accession>A0AAJ2LJR5</accession>
<protein>
    <submittedName>
        <fullName evidence="1">Uncharacterized protein</fullName>
    </submittedName>
</protein>
<evidence type="ECO:0000313" key="1">
    <source>
        <dbReference type="EMBL" id="MDR9771753.1"/>
    </source>
</evidence>
<dbReference type="AlphaFoldDB" id="A0AAJ2LJR5"/>
<proteinExistence type="predicted"/>
<organism evidence="1 2">
    <name type="scientific">Rhizobium hidalgonense</name>
    <dbReference type="NCBI Taxonomy" id="1538159"/>
    <lineage>
        <taxon>Bacteria</taxon>
        <taxon>Pseudomonadati</taxon>
        <taxon>Pseudomonadota</taxon>
        <taxon>Alphaproteobacteria</taxon>
        <taxon>Hyphomicrobiales</taxon>
        <taxon>Rhizobiaceae</taxon>
        <taxon>Rhizobium/Agrobacterium group</taxon>
        <taxon>Rhizobium</taxon>
    </lineage>
</organism>
<dbReference type="EMBL" id="JAVLSF010000002">
    <property type="protein sequence ID" value="MDR9771753.1"/>
    <property type="molecule type" value="Genomic_DNA"/>
</dbReference>
<sequence>MAKNKKNDTPALVETWALPPAATLGSSVRAKGILLEIRARLPSPLRKSLDISGTVFTLTMPESARSEFRHASAVVAKSLQGVESLPVIPREIEDILTISTTERRRWLQDGRLPSAGTRTVKLRGRARQITFHVFEPRMVEDLLDRGAVEEWREEDTAAAMENRRRAAYKAKLTRSLKSDNKAAAASQELTEEASAQLRGWDEFGRDGLLR</sequence>
<dbReference type="RefSeq" id="WP_003571827.1">
    <property type="nucleotide sequence ID" value="NZ_CP054028.1"/>
</dbReference>
<evidence type="ECO:0000313" key="2">
    <source>
        <dbReference type="Proteomes" id="UP001268610"/>
    </source>
</evidence>
<comment type="caution">
    <text evidence="1">The sequence shown here is derived from an EMBL/GenBank/DDBJ whole genome shotgun (WGS) entry which is preliminary data.</text>
</comment>
<dbReference type="Proteomes" id="UP001268610">
    <property type="component" value="Unassembled WGS sequence"/>
</dbReference>
<reference evidence="1" key="1">
    <citation type="submission" date="2023-04" db="EMBL/GenBank/DDBJ databases">
        <title>Genomic characterization of faba bean (Vicia faba) microsymbionts in Mexican soils.</title>
        <authorList>
            <person name="Rivera Orduna F.N."/>
            <person name="Guevara-Luna J."/>
            <person name="Yan J."/>
            <person name="Arroyo-Herrera I."/>
            <person name="Li Y."/>
            <person name="Vasquez-Murrieta M.S."/>
            <person name="Wang E.T."/>
        </authorList>
    </citation>
    <scope>NUCLEOTIDE SEQUENCE</scope>
    <source>
        <strain evidence="1">CH26</strain>
    </source>
</reference>